<keyword evidence="5 9" id="KW-0378">Hydrolase</keyword>
<dbReference type="Proteomes" id="UP000048965">
    <property type="component" value="Unassembled WGS sequence"/>
</dbReference>
<reference evidence="14" key="1">
    <citation type="submission" date="2014-09" db="EMBL/GenBank/DDBJ databases">
        <title>Whole genome shotgun sequence of Streptomyces sp. NBRC 110027.</title>
        <authorList>
            <person name="Komaki H."/>
            <person name="Ichikawa N."/>
            <person name="Katano-Makiyama Y."/>
            <person name="Hosoyama A."/>
            <person name="Hashimoto M."/>
            <person name="Uohara A."/>
            <person name="Kitahashi Y."/>
            <person name="Ohji S."/>
            <person name="Kimura A."/>
            <person name="Yamazoe A."/>
            <person name="Igarashi Y."/>
            <person name="Fujita N."/>
        </authorList>
    </citation>
    <scope>NUCLEOTIDE SEQUENCE [LARGE SCALE GENOMIC DNA]</scope>
    <source>
        <strain evidence="14">NBRC 110027</strain>
    </source>
</reference>
<evidence type="ECO:0000256" key="1">
    <source>
        <dbReference type="ARBA" id="ARBA00009388"/>
    </source>
</evidence>
<comment type="subcellular location">
    <subcellularLocation>
        <location evidence="9">Secreted</location>
    </subcellularLocation>
</comment>
<keyword evidence="14" id="KW-1185">Reference proteome</keyword>
<organism evidence="13 14">
    <name type="scientific">Streptomyces lydicamycinicus</name>
    <dbReference type="NCBI Taxonomy" id="1546107"/>
    <lineage>
        <taxon>Bacteria</taxon>
        <taxon>Bacillati</taxon>
        <taxon>Actinomycetota</taxon>
        <taxon>Actinomycetes</taxon>
        <taxon>Kitasatosporales</taxon>
        <taxon>Streptomycetaceae</taxon>
        <taxon>Streptomyces</taxon>
    </lineage>
</organism>
<name>A0A0P4R4U4_9ACTN</name>
<dbReference type="EMBL" id="BBNO01000003">
    <property type="protein sequence ID" value="GAO08074.1"/>
    <property type="molecule type" value="Genomic_DNA"/>
</dbReference>
<evidence type="ECO:0000256" key="9">
    <source>
        <dbReference type="RuleBase" id="RU366073"/>
    </source>
</evidence>
<feature type="active site" evidence="8">
    <location>
        <position position="391"/>
    </location>
</feature>
<feature type="domain" description="FTP" evidence="12">
    <location>
        <begin position="93"/>
        <end position="128"/>
    </location>
</feature>
<reference evidence="13 14" key="2">
    <citation type="journal article" date="2015" name="Stand. Genomic Sci.">
        <title>Draft genome sequence of marine-derived Streptomyces sp. TP-A0598, a producer of anti-MRSA antibiotic lydicamycins.</title>
        <authorList>
            <person name="Komaki H."/>
            <person name="Ichikawa N."/>
            <person name="Hosoyama A."/>
            <person name="Fujita N."/>
            <person name="Igarashi Y."/>
        </authorList>
    </citation>
    <scope>NUCLEOTIDE SEQUENCE [LARGE SCALE GENOMIC DNA]</scope>
    <source>
        <strain evidence="13 14">NBRC 110027</strain>
    </source>
</reference>
<dbReference type="RefSeq" id="WP_042153123.1">
    <property type="nucleotide sequence ID" value="NZ_BBNO01000003.1"/>
</dbReference>
<keyword evidence="2 9" id="KW-0645">Protease</keyword>
<dbReference type="PANTHER" id="PTHR33794:SF1">
    <property type="entry name" value="BACILLOLYSIN"/>
    <property type="match status" value="1"/>
</dbReference>
<dbReference type="CDD" id="cd09597">
    <property type="entry name" value="M4_TLP"/>
    <property type="match status" value="1"/>
</dbReference>
<keyword evidence="6 9" id="KW-0862">Zinc</keyword>
<dbReference type="AlphaFoldDB" id="A0A0P4R4U4"/>
<feature type="domain" description="Peptidase M4" evidence="10">
    <location>
        <begin position="247"/>
        <end position="398"/>
    </location>
</feature>
<evidence type="ECO:0000313" key="13">
    <source>
        <dbReference type="EMBL" id="GAO08074.1"/>
    </source>
</evidence>
<evidence type="ECO:0000256" key="5">
    <source>
        <dbReference type="ARBA" id="ARBA00022801"/>
    </source>
</evidence>
<keyword evidence="9" id="KW-0964">Secreted</keyword>
<dbReference type="InterPro" id="IPR023612">
    <property type="entry name" value="Peptidase_M4"/>
</dbReference>
<evidence type="ECO:0000259" key="11">
    <source>
        <dbReference type="Pfam" id="PF02868"/>
    </source>
</evidence>
<evidence type="ECO:0000256" key="3">
    <source>
        <dbReference type="ARBA" id="ARBA00022723"/>
    </source>
</evidence>
<dbReference type="Gene3D" id="1.10.390.10">
    <property type="entry name" value="Neutral Protease Domain 2"/>
    <property type="match status" value="1"/>
</dbReference>
<dbReference type="PANTHER" id="PTHR33794">
    <property type="entry name" value="BACILLOLYSIN"/>
    <property type="match status" value="1"/>
</dbReference>
<dbReference type="InterPro" id="IPR001570">
    <property type="entry name" value="Peptidase_M4_C_domain"/>
</dbReference>
<accession>A0A0P4R4U4</accession>
<comment type="caution">
    <text evidence="13">The sequence shown here is derived from an EMBL/GenBank/DDBJ whole genome shotgun (WGS) entry which is preliminary data.</text>
</comment>
<evidence type="ECO:0000256" key="4">
    <source>
        <dbReference type="ARBA" id="ARBA00022729"/>
    </source>
</evidence>
<feature type="active site" description="Proton donor" evidence="8">
    <location>
        <position position="483"/>
    </location>
</feature>
<proteinExistence type="inferred from homology"/>
<evidence type="ECO:0000256" key="8">
    <source>
        <dbReference type="PIRSR" id="PIRSR623612-1"/>
    </source>
</evidence>
<protein>
    <recommendedName>
        <fullName evidence="9">Neutral metalloproteinase</fullName>
        <ecNumber evidence="9">3.4.24.-</ecNumber>
    </recommendedName>
</protein>
<dbReference type="EC" id="3.4.24.-" evidence="9"/>
<dbReference type="GO" id="GO:0005576">
    <property type="term" value="C:extracellular region"/>
    <property type="evidence" value="ECO:0007669"/>
    <property type="project" value="UniProtKB-SubCell"/>
</dbReference>
<dbReference type="GO" id="GO:0004222">
    <property type="term" value="F:metalloendopeptidase activity"/>
    <property type="evidence" value="ECO:0007669"/>
    <property type="project" value="UniProtKB-UniRule"/>
</dbReference>
<dbReference type="Gene3D" id="3.10.170.10">
    <property type="match status" value="1"/>
</dbReference>
<gene>
    <name evidence="13" type="ORF">TPA0598_03_05350</name>
</gene>
<keyword evidence="3" id="KW-0479">Metal-binding</keyword>
<evidence type="ECO:0000259" key="10">
    <source>
        <dbReference type="Pfam" id="PF01447"/>
    </source>
</evidence>
<dbReference type="GO" id="GO:0046872">
    <property type="term" value="F:metal ion binding"/>
    <property type="evidence" value="ECO:0007669"/>
    <property type="project" value="UniProtKB-UniRule"/>
</dbReference>
<dbReference type="Pfam" id="PF01447">
    <property type="entry name" value="Peptidase_M4"/>
    <property type="match status" value="1"/>
</dbReference>
<dbReference type="PRINTS" id="PR00730">
    <property type="entry name" value="THERMOLYSIN"/>
</dbReference>
<feature type="domain" description="Peptidase M4 C-terminal" evidence="11">
    <location>
        <begin position="401"/>
        <end position="568"/>
    </location>
</feature>
<dbReference type="InterPro" id="IPR027268">
    <property type="entry name" value="Peptidase_M4/M1_CTD_sf"/>
</dbReference>
<dbReference type="Pfam" id="PF02868">
    <property type="entry name" value="Peptidase_M4_C"/>
    <property type="match status" value="1"/>
</dbReference>
<evidence type="ECO:0000256" key="2">
    <source>
        <dbReference type="ARBA" id="ARBA00022670"/>
    </source>
</evidence>
<evidence type="ECO:0000256" key="6">
    <source>
        <dbReference type="ARBA" id="ARBA00022833"/>
    </source>
</evidence>
<dbReference type="GO" id="GO:0006508">
    <property type="term" value="P:proteolysis"/>
    <property type="evidence" value="ECO:0007669"/>
    <property type="project" value="UniProtKB-KW"/>
</dbReference>
<dbReference type="InterPro" id="IPR013856">
    <property type="entry name" value="Peptidase_M4_domain"/>
</dbReference>
<evidence type="ECO:0000259" key="12">
    <source>
        <dbReference type="Pfam" id="PF07504"/>
    </source>
</evidence>
<comment type="function">
    <text evidence="9">Extracellular zinc metalloprotease.</text>
</comment>
<evidence type="ECO:0000256" key="7">
    <source>
        <dbReference type="ARBA" id="ARBA00023049"/>
    </source>
</evidence>
<keyword evidence="7 9" id="KW-0482">Metalloprotease</keyword>
<dbReference type="SUPFAM" id="SSF55486">
    <property type="entry name" value="Metalloproteases ('zincins'), catalytic domain"/>
    <property type="match status" value="1"/>
</dbReference>
<dbReference type="OrthoDB" id="291295at2"/>
<comment type="cofactor">
    <cofactor evidence="9">
        <name>Zn(2+)</name>
        <dbReference type="ChEBI" id="CHEBI:29105"/>
    </cofactor>
</comment>
<dbReference type="InterPro" id="IPR011096">
    <property type="entry name" value="FTP_domain"/>
</dbReference>
<sequence length="569" mass="63193">MAMSHLERFRYHVADDPEVRGAHLGPEMVRGVSAPEGEESRQEFNSAESAARFYLAEKLAQEEAPGLRRAVRDDRPERVPDLALREAPRRQLGMGTTLVRFEQTQQEIPIFGTEALVEIDEDQRLVSMDCRLGEVTGVGSVPELSGTDALERVKQETGSTVAAEELPPAKLAYVNQGDDWHLAWHLREVPAQLPAMRREEGDRGHGLGRSPREDFPLTGYLVDAYSGEIIQSYGMTPTVTVPTRLEGDDEVSVHHRFHGSRQDGSYLLDDLRRQIATYDFDFADLAQVDELPASAIRSPQADFGTDHRAGISAHVNAERVARFYRDQLYRDGIDDAEMDLASAVNCIYTEDGPGPEWVNAVWWQGRMWYGQVSVGTRLVSLARHLDIIAHELTHGVIETSSNLVYQDQSGALNESLADTMGTIIANWYQAPHRDDVRTWTWELGVGLGGNGLPLRDMSDPTRTGDPDHMRDYLHTTRDNGGVHTNSNIHNKAMHHLLTSVDGAGKPVLTVEEWALLVYCAFVRLLSQSGFADMRRALRDVTKTYLAGNTAARTGALAAVDDAYRSVGIT</sequence>
<comment type="similarity">
    <text evidence="1 9">Belongs to the peptidase M4 family.</text>
</comment>
<keyword evidence="4" id="KW-0732">Signal</keyword>
<dbReference type="InterPro" id="IPR050728">
    <property type="entry name" value="Zinc_Metalloprotease_M4"/>
</dbReference>
<evidence type="ECO:0000313" key="14">
    <source>
        <dbReference type="Proteomes" id="UP000048965"/>
    </source>
</evidence>
<dbReference type="Pfam" id="PF07504">
    <property type="entry name" value="FTP"/>
    <property type="match status" value="1"/>
</dbReference>